<evidence type="ECO:0000313" key="1">
    <source>
        <dbReference type="EMBL" id="KAK7469598.1"/>
    </source>
</evidence>
<comment type="caution">
    <text evidence="1">The sequence shown here is derived from an EMBL/GenBank/DDBJ whole genome shotgun (WGS) entry which is preliminary data.</text>
</comment>
<accession>A0ABD0JC23</accession>
<evidence type="ECO:0000313" key="2">
    <source>
        <dbReference type="Proteomes" id="UP001519460"/>
    </source>
</evidence>
<dbReference type="Proteomes" id="UP001519460">
    <property type="component" value="Unassembled WGS sequence"/>
</dbReference>
<gene>
    <name evidence="1" type="ORF">BaRGS_00036388</name>
</gene>
<dbReference type="EMBL" id="JACVVK020000511">
    <property type="protein sequence ID" value="KAK7469598.1"/>
    <property type="molecule type" value="Genomic_DNA"/>
</dbReference>
<name>A0ABD0JC23_9CAEN</name>
<keyword evidence="2" id="KW-1185">Reference proteome</keyword>
<organism evidence="1 2">
    <name type="scientific">Batillaria attramentaria</name>
    <dbReference type="NCBI Taxonomy" id="370345"/>
    <lineage>
        <taxon>Eukaryota</taxon>
        <taxon>Metazoa</taxon>
        <taxon>Spiralia</taxon>
        <taxon>Lophotrochozoa</taxon>
        <taxon>Mollusca</taxon>
        <taxon>Gastropoda</taxon>
        <taxon>Caenogastropoda</taxon>
        <taxon>Sorbeoconcha</taxon>
        <taxon>Cerithioidea</taxon>
        <taxon>Batillariidae</taxon>
        <taxon>Batillaria</taxon>
    </lineage>
</organism>
<dbReference type="AlphaFoldDB" id="A0ABD0JC23"/>
<sequence length="139" mass="15793">MSVVALPSVEPRGVTSSASERVPCHLETGREQRPIYHKHTPFIKTHQNTCFQLFGPPANPVGSHVRHDSTDTYFLNMQEEAFDFDLQLNMMSLICRKVKALHFSFFQVSLAPETRIKSGSIKHRREAIAESRGTPLHHL</sequence>
<reference evidence="1 2" key="1">
    <citation type="journal article" date="2023" name="Sci. Data">
        <title>Genome assembly of the Korean intertidal mud-creeper Batillaria attramentaria.</title>
        <authorList>
            <person name="Patra A.K."/>
            <person name="Ho P.T."/>
            <person name="Jun S."/>
            <person name="Lee S.J."/>
            <person name="Kim Y."/>
            <person name="Won Y.J."/>
        </authorList>
    </citation>
    <scope>NUCLEOTIDE SEQUENCE [LARGE SCALE GENOMIC DNA]</scope>
    <source>
        <strain evidence="1">Wonlab-2016</strain>
    </source>
</reference>
<proteinExistence type="predicted"/>
<protein>
    <submittedName>
        <fullName evidence="1">Uncharacterized protein</fullName>
    </submittedName>
</protein>